<accession>A0A210PMF7</accession>
<dbReference type="InterPro" id="IPR001841">
    <property type="entry name" value="Znf_RING"/>
</dbReference>
<dbReference type="PROSITE" id="PS00518">
    <property type="entry name" value="ZF_RING_1"/>
    <property type="match status" value="1"/>
</dbReference>
<comment type="caution">
    <text evidence="9">The sequence shown here is derived from an EMBL/GenBank/DDBJ whole genome shotgun (WGS) entry which is preliminary data.</text>
</comment>
<dbReference type="SUPFAM" id="SSF57845">
    <property type="entry name" value="B-box zinc-binding domain"/>
    <property type="match status" value="1"/>
</dbReference>
<dbReference type="Gene3D" id="3.30.40.10">
    <property type="entry name" value="Zinc/RING finger domain, C3HC4 (zinc finger)"/>
    <property type="match status" value="1"/>
</dbReference>
<dbReference type="PROSITE" id="PS50119">
    <property type="entry name" value="ZF_BBOX"/>
    <property type="match status" value="1"/>
</dbReference>
<dbReference type="InterPro" id="IPR013083">
    <property type="entry name" value="Znf_RING/FYVE/PHD"/>
</dbReference>
<dbReference type="InterPro" id="IPR047153">
    <property type="entry name" value="TRIM45/56/19-like"/>
</dbReference>
<evidence type="ECO:0000256" key="3">
    <source>
        <dbReference type="ARBA" id="ARBA00022833"/>
    </source>
</evidence>
<dbReference type="STRING" id="6573.A0A210PMF7"/>
<dbReference type="SMART" id="SM00184">
    <property type="entry name" value="RING"/>
    <property type="match status" value="1"/>
</dbReference>
<evidence type="ECO:0000256" key="2">
    <source>
        <dbReference type="ARBA" id="ARBA00022771"/>
    </source>
</evidence>
<dbReference type="SUPFAM" id="SSF143791">
    <property type="entry name" value="DUSP-like"/>
    <property type="match status" value="1"/>
</dbReference>
<dbReference type="PANTHER" id="PTHR25462">
    <property type="entry name" value="BONUS, ISOFORM C-RELATED"/>
    <property type="match status" value="1"/>
</dbReference>
<feature type="compositionally biased region" description="Polar residues" evidence="5">
    <location>
        <begin position="358"/>
        <end position="371"/>
    </location>
</feature>
<dbReference type="PROSITE" id="PS50089">
    <property type="entry name" value="ZF_RING_2"/>
    <property type="match status" value="1"/>
</dbReference>
<feature type="domain" description="RING-type" evidence="6">
    <location>
        <begin position="19"/>
        <end position="67"/>
    </location>
</feature>
<dbReference type="AlphaFoldDB" id="A0A210PMF7"/>
<proteinExistence type="predicted"/>
<feature type="domain" description="B box-type" evidence="7">
    <location>
        <begin position="111"/>
        <end position="150"/>
    </location>
</feature>
<dbReference type="EMBL" id="NEDP02005585">
    <property type="protein sequence ID" value="OWF37653.1"/>
    <property type="molecule type" value="Genomic_DNA"/>
</dbReference>
<keyword evidence="9" id="KW-0378">Hydrolase</keyword>
<dbReference type="PANTHER" id="PTHR25462:SF229">
    <property type="entry name" value="TRANSCRIPTION INTERMEDIARY FACTOR 1-BETA"/>
    <property type="match status" value="1"/>
</dbReference>
<dbReference type="Gene3D" id="3.30.160.60">
    <property type="entry name" value="Classic Zinc Finger"/>
    <property type="match status" value="1"/>
</dbReference>
<protein>
    <submittedName>
        <fullName evidence="9">Ubiquitin carboxyl-terminal hydrolase 15</fullName>
    </submittedName>
</protein>
<keyword evidence="10" id="KW-1185">Reference proteome</keyword>
<dbReference type="InterPro" id="IPR000315">
    <property type="entry name" value="Znf_B-box"/>
</dbReference>
<keyword evidence="3" id="KW-0862">Zinc</keyword>
<name>A0A210PMF7_MIZYE</name>
<dbReference type="InterPro" id="IPR017907">
    <property type="entry name" value="Znf_RING_CS"/>
</dbReference>
<dbReference type="SUPFAM" id="SSF57850">
    <property type="entry name" value="RING/U-box"/>
    <property type="match status" value="1"/>
</dbReference>
<dbReference type="Proteomes" id="UP000242188">
    <property type="component" value="Unassembled WGS sequence"/>
</dbReference>
<dbReference type="GO" id="GO:0008270">
    <property type="term" value="F:zinc ion binding"/>
    <property type="evidence" value="ECO:0007669"/>
    <property type="project" value="UniProtKB-KW"/>
</dbReference>
<keyword evidence="1" id="KW-0479">Metal-binding</keyword>
<evidence type="ECO:0000256" key="4">
    <source>
        <dbReference type="PROSITE-ProRule" id="PRU00024"/>
    </source>
</evidence>
<feature type="domain" description="DUSP" evidence="8">
    <location>
        <begin position="411"/>
        <end position="513"/>
    </location>
</feature>
<dbReference type="OrthoDB" id="6163055at2759"/>
<dbReference type="InterPro" id="IPR035927">
    <property type="entry name" value="DUSP-like_sf"/>
</dbReference>
<gene>
    <name evidence="9" type="ORF">KP79_PYT07883</name>
</gene>
<dbReference type="InterPro" id="IPR006615">
    <property type="entry name" value="Pept_C19_DUSP"/>
</dbReference>
<dbReference type="InterPro" id="IPR027370">
    <property type="entry name" value="Znf-RING_euk"/>
</dbReference>
<sequence length="611" mass="69003">MACVIEEMADMGLEEELSCPICLELYQDPVSLPCQHNFCRECLNIHIQQHRDTSTAEGTQFHCPSCRCAVNLKDQLISRLPKNCVLANIISRFQSSKPESTDSEAGSRHENQGVVCQVHRKSLSVFCNTCDQALCTKCLVDHQGHHTQDLEDKVMSCKDEVKQSVLPKITKLKNCLDSTQQDLIVCQNSAEASEILEEIINDWQVVMDTFSMLRSVLNQKESELNSNLQTRNEDICSYFKTELQKIDSQQDSLKQLESRAMTVAYYPDFNKCRELHEELAQLESELYKTGPVGPWYKDDPRTARSKQDICDTLLRMTSDLDKLDVSVNKQSDNSFGLESAVQGLNLHSKSKMIPNKTGKLQHSNPLTSNATDPVKPNTEGPKLIHAADEIYRQAEDTEIPIPRSESTVKQPDKKTQRDFLKKMVCKSLKKHSEVYIVSKAWLEKCQTFLNKREGDGINPGPVDNSSIMETGDNLSANLLEGYDFVALNESGWSRIVKWYGLKEGQKPIKHKVISEGLLSEALSVEIYPMKVVLACAGQRSCQHYSKSDSLGFLKQEFHRIFKIFDNKNLRMKIKVGGTSTNFWINLLSESDTCSLKDAGITQGTEIHCDVE</sequence>
<dbReference type="PROSITE" id="PS51283">
    <property type="entry name" value="DUSP"/>
    <property type="match status" value="1"/>
</dbReference>
<dbReference type="Pfam" id="PF13445">
    <property type="entry name" value="zf-RING_UBOX"/>
    <property type="match status" value="1"/>
</dbReference>
<dbReference type="GO" id="GO:0004843">
    <property type="term" value="F:cysteine-type deubiquitinase activity"/>
    <property type="evidence" value="ECO:0007669"/>
    <property type="project" value="InterPro"/>
</dbReference>
<dbReference type="SMART" id="SM00695">
    <property type="entry name" value="DUSP"/>
    <property type="match status" value="1"/>
</dbReference>
<dbReference type="GO" id="GO:0061630">
    <property type="term" value="F:ubiquitin protein ligase activity"/>
    <property type="evidence" value="ECO:0007669"/>
    <property type="project" value="TreeGrafter"/>
</dbReference>
<evidence type="ECO:0000259" key="7">
    <source>
        <dbReference type="PROSITE" id="PS50119"/>
    </source>
</evidence>
<organism evidence="9 10">
    <name type="scientific">Mizuhopecten yessoensis</name>
    <name type="common">Japanese scallop</name>
    <name type="synonym">Patinopecten yessoensis</name>
    <dbReference type="NCBI Taxonomy" id="6573"/>
    <lineage>
        <taxon>Eukaryota</taxon>
        <taxon>Metazoa</taxon>
        <taxon>Spiralia</taxon>
        <taxon>Lophotrochozoa</taxon>
        <taxon>Mollusca</taxon>
        <taxon>Bivalvia</taxon>
        <taxon>Autobranchia</taxon>
        <taxon>Pteriomorphia</taxon>
        <taxon>Pectinida</taxon>
        <taxon>Pectinoidea</taxon>
        <taxon>Pectinidae</taxon>
        <taxon>Mizuhopecten</taxon>
    </lineage>
</organism>
<evidence type="ECO:0000256" key="1">
    <source>
        <dbReference type="ARBA" id="ARBA00022723"/>
    </source>
</evidence>
<evidence type="ECO:0000313" key="9">
    <source>
        <dbReference type="EMBL" id="OWF37653.1"/>
    </source>
</evidence>
<dbReference type="SMART" id="SM00336">
    <property type="entry name" value="BBOX"/>
    <property type="match status" value="1"/>
</dbReference>
<keyword evidence="2 4" id="KW-0863">Zinc-finger</keyword>
<dbReference type="Pfam" id="PF00643">
    <property type="entry name" value="zf-B_box"/>
    <property type="match status" value="1"/>
</dbReference>
<dbReference type="Gene3D" id="3.30.2230.10">
    <property type="entry name" value="DUSP-like"/>
    <property type="match status" value="1"/>
</dbReference>
<evidence type="ECO:0000313" key="10">
    <source>
        <dbReference type="Proteomes" id="UP000242188"/>
    </source>
</evidence>
<reference evidence="9 10" key="1">
    <citation type="journal article" date="2017" name="Nat. Ecol. Evol.">
        <title>Scallop genome provides insights into evolution of bilaterian karyotype and development.</title>
        <authorList>
            <person name="Wang S."/>
            <person name="Zhang J."/>
            <person name="Jiao W."/>
            <person name="Li J."/>
            <person name="Xun X."/>
            <person name="Sun Y."/>
            <person name="Guo X."/>
            <person name="Huan P."/>
            <person name="Dong B."/>
            <person name="Zhang L."/>
            <person name="Hu X."/>
            <person name="Sun X."/>
            <person name="Wang J."/>
            <person name="Zhao C."/>
            <person name="Wang Y."/>
            <person name="Wang D."/>
            <person name="Huang X."/>
            <person name="Wang R."/>
            <person name="Lv J."/>
            <person name="Li Y."/>
            <person name="Zhang Z."/>
            <person name="Liu B."/>
            <person name="Lu W."/>
            <person name="Hui Y."/>
            <person name="Liang J."/>
            <person name="Zhou Z."/>
            <person name="Hou R."/>
            <person name="Li X."/>
            <person name="Liu Y."/>
            <person name="Li H."/>
            <person name="Ning X."/>
            <person name="Lin Y."/>
            <person name="Zhao L."/>
            <person name="Xing Q."/>
            <person name="Dou J."/>
            <person name="Li Y."/>
            <person name="Mao J."/>
            <person name="Guo H."/>
            <person name="Dou H."/>
            <person name="Li T."/>
            <person name="Mu C."/>
            <person name="Jiang W."/>
            <person name="Fu Q."/>
            <person name="Fu X."/>
            <person name="Miao Y."/>
            <person name="Liu J."/>
            <person name="Yu Q."/>
            <person name="Li R."/>
            <person name="Liao H."/>
            <person name="Li X."/>
            <person name="Kong Y."/>
            <person name="Jiang Z."/>
            <person name="Chourrout D."/>
            <person name="Li R."/>
            <person name="Bao Z."/>
        </authorList>
    </citation>
    <scope>NUCLEOTIDE SEQUENCE [LARGE SCALE GENOMIC DNA]</scope>
    <source>
        <strain evidence="9 10">PY_sf001</strain>
    </source>
</reference>
<evidence type="ECO:0000259" key="6">
    <source>
        <dbReference type="PROSITE" id="PS50089"/>
    </source>
</evidence>
<evidence type="ECO:0000256" key="5">
    <source>
        <dbReference type="SAM" id="MobiDB-lite"/>
    </source>
</evidence>
<dbReference type="Pfam" id="PF06337">
    <property type="entry name" value="DUSP"/>
    <property type="match status" value="1"/>
</dbReference>
<dbReference type="GO" id="GO:0006513">
    <property type="term" value="P:protein monoubiquitination"/>
    <property type="evidence" value="ECO:0007669"/>
    <property type="project" value="TreeGrafter"/>
</dbReference>
<evidence type="ECO:0000259" key="8">
    <source>
        <dbReference type="PROSITE" id="PS51283"/>
    </source>
</evidence>
<feature type="region of interest" description="Disordered" evidence="5">
    <location>
        <begin position="357"/>
        <end position="378"/>
    </location>
</feature>